<comment type="caution">
    <text evidence="1">The sequence shown here is derived from an EMBL/GenBank/DDBJ whole genome shotgun (WGS) entry which is preliminary data.</text>
</comment>
<sequence length="92" mass="10820">MEAIYIEEFGQNLNNLFVEKIIEAESGLNKKFEELEKTCYRFSPKIGAIINGREFTVEVNEWIFYKDGKVVCYLDTMLDIKGRYFYINSSIV</sequence>
<reference evidence="2" key="1">
    <citation type="journal article" date="2019" name="Int. J. Syst. Evol. Microbiol.">
        <title>The Global Catalogue of Microorganisms (GCM) 10K type strain sequencing project: providing services to taxonomists for standard genome sequencing and annotation.</title>
        <authorList>
            <consortium name="The Broad Institute Genomics Platform"/>
            <consortium name="The Broad Institute Genome Sequencing Center for Infectious Disease"/>
            <person name="Wu L."/>
            <person name="Ma J."/>
        </authorList>
    </citation>
    <scope>NUCLEOTIDE SEQUENCE [LARGE SCALE GENOMIC DNA]</scope>
    <source>
        <strain evidence="2">CCUG 49679</strain>
    </source>
</reference>
<evidence type="ECO:0000313" key="2">
    <source>
        <dbReference type="Proteomes" id="UP001596287"/>
    </source>
</evidence>
<protein>
    <submittedName>
        <fullName evidence="1">Uncharacterized protein</fullName>
    </submittedName>
</protein>
<name>A0ABW1PLB3_9FLAO</name>
<accession>A0ABW1PLB3</accession>
<dbReference type="Proteomes" id="UP001596287">
    <property type="component" value="Unassembled WGS sequence"/>
</dbReference>
<organism evidence="1 2">
    <name type="scientific">Flavobacterium qiangtangense</name>
    <dbReference type="NCBI Taxonomy" id="1442595"/>
    <lineage>
        <taxon>Bacteria</taxon>
        <taxon>Pseudomonadati</taxon>
        <taxon>Bacteroidota</taxon>
        <taxon>Flavobacteriia</taxon>
        <taxon>Flavobacteriales</taxon>
        <taxon>Flavobacteriaceae</taxon>
        <taxon>Flavobacterium</taxon>
    </lineage>
</organism>
<dbReference type="RefSeq" id="WP_379790532.1">
    <property type="nucleotide sequence ID" value="NZ_JBHSQB010000004.1"/>
</dbReference>
<gene>
    <name evidence="1" type="ORF">ACFPVY_04275</name>
</gene>
<dbReference type="EMBL" id="JBHSQB010000004">
    <property type="protein sequence ID" value="MFC6095853.1"/>
    <property type="molecule type" value="Genomic_DNA"/>
</dbReference>
<evidence type="ECO:0000313" key="1">
    <source>
        <dbReference type="EMBL" id="MFC6095853.1"/>
    </source>
</evidence>
<proteinExistence type="predicted"/>
<keyword evidence="2" id="KW-1185">Reference proteome</keyword>